<dbReference type="GO" id="GO:0005634">
    <property type="term" value="C:nucleus"/>
    <property type="evidence" value="ECO:0007669"/>
    <property type="project" value="UniProtKB-SubCell"/>
</dbReference>
<evidence type="ECO:0000313" key="8">
    <source>
        <dbReference type="Proteomes" id="UP001140206"/>
    </source>
</evidence>
<dbReference type="Proteomes" id="UP001140206">
    <property type="component" value="Chromosome 2"/>
</dbReference>
<dbReference type="PROSITE" id="PS50097">
    <property type="entry name" value="BTB"/>
    <property type="match status" value="1"/>
</dbReference>
<dbReference type="AlphaFoldDB" id="A0AAV8FY99"/>
<evidence type="ECO:0000259" key="6">
    <source>
        <dbReference type="PROSITE" id="PS50097"/>
    </source>
</evidence>
<evidence type="ECO:0000256" key="5">
    <source>
        <dbReference type="ARBA" id="ARBA00023242"/>
    </source>
</evidence>
<dbReference type="PANTHER" id="PTHR24413">
    <property type="entry name" value="SPECKLE-TYPE POZ PROTEIN"/>
    <property type="match status" value="1"/>
</dbReference>
<reference evidence="7" key="1">
    <citation type="submission" date="2022-08" db="EMBL/GenBank/DDBJ databases">
        <authorList>
            <person name="Marques A."/>
        </authorList>
    </citation>
    <scope>NUCLEOTIDE SEQUENCE</scope>
    <source>
        <strain evidence="7">RhyPub2mFocal</strain>
        <tissue evidence="7">Leaves</tissue>
    </source>
</reference>
<evidence type="ECO:0000256" key="4">
    <source>
        <dbReference type="ARBA" id="ARBA00022786"/>
    </source>
</evidence>
<dbReference type="Gene3D" id="1.25.40.420">
    <property type="match status" value="1"/>
</dbReference>
<dbReference type="InterPro" id="IPR011333">
    <property type="entry name" value="SKP1/BTB/POZ_sf"/>
</dbReference>
<dbReference type="SUPFAM" id="SSF54695">
    <property type="entry name" value="POZ domain"/>
    <property type="match status" value="1"/>
</dbReference>
<comment type="caution">
    <text evidence="7">The sequence shown here is derived from an EMBL/GenBank/DDBJ whole genome shotgun (WGS) entry which is preliminary data.</text>
</comment>
<comment type="pathway">
    <text evidence="2">Protein modification; protein ubiquitination.</text>
</comment>
<organism evidence="7 8">
    <name type="scientific">Rhynchospora pubera</name>
    <dbReference type="NCBI Taxonomy" id="906938"/>
    <lineage>
        <taxon>Eukaryota</taxon>
        <taxon>Viridiplantae</taxon>
        <taxon>Streptophyta</taxon>
        <taxon>Embryophyta</taxon>
        <taxon>Tracheophyta</taxon>
        <taxon>Spermatophyta</taxon>
        <taxon>Magnoliopsida</taxon>
        <taxon>Liliopsida</taxon>
        <taxon>Poales</taxon>
        <taxon>Cyperaceae</taxon>
        <taxon>Cyperoideae</taxon>
        <taxon>Rhynchosporeae</taxon>
        <taxon>Rhynchospora</taxon>
    </lineage>
</organism>
<dbReference type="InterPro" id="IPR056423">
    <property type="entry name" value="BACK_BPM_SPOP"/>
</dbReference>
<proteinExistence type="inferred from homology"/>
<evidence type="ECO:0000256" key="3">
    <source>
        <dbReference type="ARBA" id="ARBA00010846"/>
    </source>
</evidence>
<feature type="domain" description="BTB" evidence="6">
    <location>
        <begin position="21"/>
        <end position="76"/>
    </location>
</feature>
<keyword evidence="8" id="KW-1185">Reference proteome</keyword>
<keyword evidence="4" id="KW-0833">Ubl conjugation pathway</keyword>
<dbReference type="SMART" id="SM00225">
    <property type="entry name" value="BTB"/>
    <property type="match status" value="1"/>
</dbReference>
<keyword evidence="5" id="KW-0539">Nucleus</keyword>
<accession>A0AAV8FY99</accession>
<dbReference type="Pfam" id="PF00651">
    <property type="entry name" value="BTB"/>
    <property type="match status" value="1"/>
</dbReference>
<sequence length="187" mass="21077">MFQMFQLGEDRRGRQLFCDSVSGEEISAHQLVVAARSPVFKDMFGTMDQTSKRENVAGITAVVFKGLIHFMYTDALPDLNHLVSGKSSEASSISFYQDLIVVADQYKVKGLQTLCEDYLCRTISVGTVVSSLTIAEENSYGKLKEECFRFILDEKNCKAITLTRAFHNLVAKWPSLLDELLMKDQEK</sequence>
<dbReference type="EMBL" id="JAMFTS010000002">
    <property type="protein sequence ID" value="KAJ4798217.1"/>
    <property type="molecule type" value="Genomic_DNA"/>
</dbReference>
<evidence type="ECO:0000256" key="2">
    <source>
        <dbReference type="ARBA" id="ARBA00004906"/>
    </source>
</evidence>
<name>A0AAV8FY99_9POAL</name>
<comment type="similarity">
    <text evidence="3">Belongs to the Tdpoz family.</text>
</comment>
<evidence type="ECO:0000256" key="1">
    <source>
        <dbReference type="ARBA" id="ARBA00004123"/>
    </source>
</evidence>
<evidence type="ECO:0000313" key="7">
    <source>
        <dbReference type="EMBL" id="KAJ4798217.1"/>
    </source>
</evidence>
<dbReference type="Gene3D" id="3.30.710.10">
    <property type="entry name" value="Potassium Channel Kv1.1, Chain A"/>
    <property type="match status" value="1"/>
</dbReference>
<protein>
    <submittedName>
        <fullName evidence="7">BTB/POZ/MATH-domain protein</fullName>
    </submittedName>
</protein>
<dbReference type="InterPro" id="IPR000210">
    <property type="entry name" value="BTB/POZ_dom"/>
</dbReference>
<gene>
    <name evidence="7" type="ORF">LUZ62_049463</name>
</gene>
<dbReference type="Pfam" id="PF24570">
    <property type="entry name" value="BACK_BPM_SPOP"/>
    <property type="match status" value="1"/>
</dbReference>
<comment type="subcellular location">
    <subcellularLocation>
        <location evidence="1">Nucleus</location>
    </subcellularLocation>
</comment>